<dbReference type="RefSeq" id="WP_346063019.1">
    <property type="nucleotide sequence ID" value="NZ_BAAADR010000014.1"/>
</dbReference>
<evidence type="ECO:0008006" key="3">
    <source>
        <dbReference type="Google" id="ProtNLM"/>
    </source>
</evidence>
<reference evidence="2" key="1">
    <citation type="journal article" date="2019" name="Int. J. Syst. Evol. Microbiol.">
        <title>The Global Catalogue of Microorganisms (GCM) 10K type strain sequencing project: providing services to taxonomists for standard genome sequencing and annotation.</title>
        <authorList>
            <consortium name="The Broad Institute Genomics Platform"/>
            <consortium name="The Broad Institute Genome Sequencing Center for Infectious Disease"/>
            <person name="Wu L."/>
            <person name="Ma J."/>
        </authorList>
    </citation>
    <scope>NUCLEOTIDE SEQUENCE [LARGE SCALE GENOMIC DNA]</scope>
    <source>
        <strain evidence="2">CGMCC 1.13666</strain>
    </source>
</reference>
<name>A0ABW2F1Z1_9GAMM</name>
<evidence type="ECO:0000313" key="1">
    <source>
        <dbReference type="EMBL" id="MFC7091038.1"/>
    </source>
</evidence>
<proteinExistence type="predicted"/>
<dbReference type="EMBL" id="JBHSZP010000032">
    <property type="protein sequence ID" value="MFC7091038.1"/>
    <property type="molecule type" value="Genomic_DNA"/>
</dbReference>
<evidence type="ECO:0000313" key="2">
    <source>
        <dbReference type="Proteomes" id="UP001596411"/>
    </source>
</evidence>
<sequence>MLRQEKTHWCWLAVTSAIANFYTPVSIWTQPKLMENFVRAPKYARRFLKIFNDPGNEGVSHSERKGKSLNFPGAVEDGLRMVQCFRERIQCPSEGVESDLKDRAAELFGRIKAEIDQNHPVACGVRPKGSSGEGHAAVIVGYNGDVVIWKEPGKPDQERTSPSFYDFMVDMGGLIT</sequence>
<keyword evidence="2" id="KW-1185">Reference proteome</keyword>
<dbReference type="Proteomes" id="UP001596411">
    <property type="component" value="Unassembled WGS sequence"/>
</dbReference>
<protein>
    <recommendedName>
        <fullName evidence="3">Peptidase C39-like domain-containing protein</fullName>
    </recommendedName>
</protein>
<comment type="caution">
    <text evidence="1">The sequence shown here is derived from an EMBL/GenBank/DDBJ whole genome shotgun (WGS) entry which is preliminary data.</text>
</comment>
<accession>A0ABW2F1Z1</accession>
<gene>
    <name evidence="1" type="ORF">ACFQH5_15920</name>
</gene>
<organism evidence="1 2">
    <name type="scientific">Halomonas salifodinae</name>
    <dbReference type="NCBI Taxonomy" id="438745"/>
    <lineage>
        <taxon>Bacteria</taxon>
        <taxon>Pseudomonadati</taxon>
        <taxon>Pseudomonadota</taxon>
        <taxon>Gammaproteobacteria</taxon>
        <taxon>Oceanospirillales</taxon>
        <taxon>Halomonadaceae</taxon>
        <taxon>Halomonas</taxon>
    </lineage>
</organism>